<dbReference type="RefSeq" id="WP_004616617.1">
    <property type="nucleotide sequence ID" value="NZ_APMP01000004.1"/>
</dbReference>
<keyword evidence="2" id="KW-1185">Reference proteome</keyword>
<evidence type="ECO:0008006" key="3">
    <source>
        <dbReference type="Google" id="ProtNLM"/>
    </source>
</evidence>
<accession>R0EP63</accession>
<organism evidence="1 2">
    <name type="scientific">Caulobacter vibrioides OR37</name>
    <dbReference type="NCBI Taxonomy" id="1292034"/>
    <lineage>
        <taxon>Bacteria</taxon>
        <taxon>Pseudomonadati</taxon>
        <taxon>Pseudomonadota</taxon>
        <taxon>Alphaproteobacteria</taxon>
        <taxon>Caulobacterales</taxon>
        <taxon>Caulobacteraceae</taxon>
        <taxon>Caulobacter</taxon>
    </lineage>
</organism>
<gene>
    <name evidence="1" type="ORF">OR37_01036</name>
</gene>
<name>R0EP63_CAUVI</name>
<comment type="caution">
    <text evidence="1">The sequence shown here is derived from an EMBL/GenBank/DDBJ whole genome shotgun (WGS) entry which is preliminary data.</text>
</comment>
<dbReference type="EMBL" id="APMP01000004">
    <property type="protein sequence ID" value="ENZ82842.1"/>
    <property type="molecule type" value="Genomic_DNA"/>
</dbReference>
<reference evidence="1 2" key="1">
    <citation type="journal article" date="2013" name="Genome Announc.">
        <title>Draft Genome Sequence for Caulobacter sp. Strain OR37, a Bacterium Tolerant to Heavy Metals.</title>
        <authorList>
            <person name="Utturkar S.M."/>
            <person name="Bollmann A."/>
            <person name="Brzoska R.M."/>
            <person name="Klingeman D.M."/>
            <person name="Epstein S.E."/>
            <person name="Palumbo A.V."/>
            <person name="Brown S.D."/>
        </authorList>
    </citation>
    <scope>NUCLEOTIDE SEQUENCE [LARGE SCALE GENOMIC DNA]</scope>
    <source>
        <strain evidence="1 2">OR37</strain>
    </source>
</reference>
<dbReference type="Proteomes" id="UP000013063">
    <property type="component" value="Unassembled WGS sequence"/>
</dbReference>
<dbReference type="STRING" id="1292034.OR37_01036"/>
<dbReference type="eggNOG" id="COG5489">
    <property type="taxonomic scope" value="Bacteria"/>
</dbReference>
<dbReference type="OrthoDB" id="9800788at2"/>
<sequence>MSTIGIFTANADGSFTGDIDTLALKLKKVQIRPVADKASDNHPDYRITCGKANLGAAWLKTSKEGKVYRSVRLDDPSFGRPIDAILIEMDKVETMIWSRSNGSREDCT</sequence>
<dbReference type="Pfam" id="PF05284">
    <property type="entry name" value="DUF736"/>
    <property type="match status" value="1"/>
</dbReference>
<dbReference type="InterPro" id="IPR007948">
    <property type="entry name" value="DUF736"/>
</dbReference>
<feature type="non-terminal residue" evidence="1">
    <location>
        <position position="108"/>
    </location>
</feature>
<evidence type="ECO:0000313" key="1">
    <source>
        <dbReference type="EMBL" id="ENZ82842.1"/>
    </source>
</evidence>
<dbReference type="AlphaFoldDB" id="R0EP63"/>
<evidence type="ECO:0000313" key="2">
    <source>
        <dbReference type="Proteomes" id="UP000013063"/>
    </source>
</evidence>
<protein>
    <recommendedName>
        <fullName evidence="3">DUF736 domain-containing protein</fullName>
    </recommendedName>
</protein>
<proteinExistence type="predicted"/>